<protein>
    <submittedName>
        <fullName evidence="1">Uncharacterized protein</fullName>
    </submittedName>
</protein>
<sequence length="93" mass="10594">MVVDILIGLPVLDDVKPMNELVASVTEDFWIFSAVNSVSEESLVQEKIYMVDVLLEKVYSWMTSRFVSNKILDCDERDLVNELEIVPSLVCLL</sequence>
<evidence type="ECO:0000313" key="1">
    <source>
        <dbReference type="EMBL" id="KAJ1135443.1"/>
    </source>
</evidence>
<name>A0AAV7Q546_PLEWA</name>
<accession>A0AAV7Q546</accession>
<comment type="caution">
    <text evidence="1">The sequence shown here is derived from an EMBL/GenBank/DDBJ whole genome shotgun (WGS) entry which is preliminary data.</text>
</comment>
<organism evidence="1 2">
    <name type="scientific">Pleurodeles waltl</name>
    <name type="common">Iberian ribbed newt</name>
    <dbReference type="NCBI Taxonomy" id="8319"/>
    <lineage>
        <taxon>Eukaryota</taxon>
        <taxon>Metazoa</taxon>
        <taxon>Chordata</taxon>
        <taxon>Craniata</taxon>
        <taxon>Vertebrata</taxon>
        <taxon>Euteleostomi</taxon>
        <taxon>Amphibia</taxon>
        <taxon>Batrachia</taxon>
        <taxon>Caudata</taxon>
        <taxon>Salamandroidea</taxon>
        <taxon>Salamandridae</taxon>
        <taxon>Pleurodelinae</taxon>
        <taxon>Pleurodeles</taxon>
    </lineage>
</organism>
<proteinExistence type="predicted"/>
<dbReference type="AlphaFoldDB" id="A0AAV7Q546"/>
<reference evidence="1" key="1">
    <citation type="journal article" date="2022" name="bioRxiv">
        <title>Sequencing and chromosome-scale assembly of the giantPleurodeles waltlgenome.</title>
        <authorList>
            <person name="Brown T."/>
            <person name="Elewa A."/>
            <person name="Iarovenko S."/>
            <person name="Subramanian E."/>
            <person name="Araus A.J."/>
            <person name="Petzold A."/>
            <person name="Susuki M."/>
            <person name="Suzuki K.-i.T."/>
            <person name="Hayashi T."/>
            <person name="Toyoda A."/>
            <person name="Oliveira C."/>
            <person name="Osipova E."/>
            <person name="Leigh N.D."/>
            <person name="Simon A."/>
            <person name="Yun M.H."/>
        </authorList>
    </citation>
    <scope>NUCLEOTIDE SEQUENCE</scope>
    <source>
        <strain evidence="1">20211129_DDA</strain>
        <tissue evidence="1">Liver</tissue>
    </source>
</reference>
<dbReference type="Proteomes" id="UP001066276">
    <property type="component" value="Chromosome 6"/>
</dbReference>
<keyword evidence="2" id="KW-1185">Reference proteome</keyword>
<gene>
    <name evidence="1" type="ORF">NDU88_001883</name>
</gene>
<evidence type="ECO:0000313" key="2">
    <source>
        <dbReference type="Proteomes" id="UP001066276"/>
    </source>
</evidence>
<dbReference type="EMBL" id="JANPWB010000010">
    <property type="protein sequence ID" value="KAJ1135443.1"/>
    <property type="molecule type" value="Genomic_DNA"/>
</dbReference>